<sequence length="115" mass="12636">MDQASCYCVRTTQCGEAARLRLGLQRIGDYPRLYSPPRSTFRQTHHQAWLPASTLKSFGVQLTDAVGNDAVASNSKFGQGRRISRAVLLTAWSIQDTSPYIKPDMAAASAHSHIT</sequence>
<proteinExistence type="predicted"/>
<name>A0A7U2IAM5_PHANO</name>
<dbReference type="Proteomes" id="UP000663193">
    <property type="component" value="Chromosome 20"/>
</dbReference>
<organism evidence="1 2">
    <name type="scientific">Phaeosphaeria nodorum (strain SN15 / ATCC MYA-4574 / FGSC 10173)</name>
    <name type="common">Glume blotch fungus</name>
    <name type="synonym">Parastagonospora nodorum</name>
    <dbReference type="NCBI Taxonomy" id="321614"/>
    <lineage>
        <taxon>Eukaryota</taxon>
        <taxon>Fungi</taxon>
        <taxon>Dikarya</taxon>
        <taxon>Ascomycota</taxon>
        <taxon>Pezizomycotina</taxon>
        <taxon>Dothideomycetes</taxon>
        <taxon>Pleosporomycetidae</taxon>
        <taxon>Pleosporales</taxon>
        <taxon>Pleosporineae</taxon>
        <taxon>Phaeosphaeriaceae</taxon>
        <taxon>Parastagonospora</taxon>
    </lineage>
</organism>
<evidence type="ECO:0000313" key="1">
    <source>
        <dbReference type="EMBL" id="QRD06293.1"/>
    </source>
</evidence>
<keyword evidence="2" id="KW-1185">Reference proteome</keyword>
<gene>
    <name evidence="1" type="ORF">JI435_423200</name>
</gene>
<dbReference type="VEuPathDB" id="FungiDB:JI435_423200"/>
<dbReference type="AlphaFoldDB" id="A0A7U2IAM5"/>
<protein>
    <submittedName>
        <fullName evidence="1">Uncharacterized protein</fullName>
    </submittedName>
</protein>
<dbReference type="EMBL" id="CP069042">
    <property type="protein sequence ID" value="QRD06293.1"/>
    <property type="molecule type" value="Genomic_DNA"/>
</dbReference>
<accession>A0A7U2IAM5</accession>
<evidence type="ECO:0000313" key="2">
    <source>
        <dbReference type="Proteomes" id="UP000663193"/>
    </source>
</evidence>
<reference evidence="2" key="1">
    <citation type="journal article" date="2021" name="BMC Genomics">
        <title>Chromosome-level genome assembly and manually-curated proteome of model necrotroph Parastagonospora nodorum Sn15 reveals a genome-wide trove of candidate effector homologs, and redundancy of virulence-related functions within an accessory chromosome.</title>
        <authorList>
            <person name="Bertazzoni S."/>
            <person name="Jones D.A.B."/>
            <person name="Phan H.T."/>
            <person name="Tan K.-C."/>
            <person name="Hane J.K."/>
        </authorList>
    </citation>
    <scope>NUCLEOTIDE SEQUENCE [LARGE SCALE GENOMIC DNA]</scope>
    <source>
        <strain evidence="2">SN15 / ATCC MYA-4574 / FGSC 10173)</strain>
    </source>
</reference>